<dbReference type="InterPro" id="IPR016061">
    <property type="entry name" value="Pro-tRNA_ligase_II_C"/>
</dbReference>
<evidence type="ECO:0000256" key="1">
    <source>
        <dbReference type="ARBA" id="ARBA00012831"/>
    </source>
</evidence>
<dbReference type="GO" id="GO:0005524">
    <property type="term" value="F:ATP binding"/>
    <property type="evidence" value="ECO:0007669"/>
    <property type="project" value="InterPro"/>
</dbReference>
<organism evidence="4 5">
    <name type="scientific">Effrenium voratum</name>
    <dbReference type="NCBI Taxonomy" id="2562239"/>
    <lineage>
        <taxon>Eukaryota</taxon>
        <taxon>Sar</taxon>
        <taxon>Alveolata</taxon>
        <taxon>Dinophyceae</taxon>
        <taxon>Suessiales</taxon>
        <taxon>Symbiodiniaceae</taxon>
        <taxon>Effrenium</taxon>
    </lineage>
</organism>
<dbReference type="SUPFAM" id="SSF64586">
    <property type="entry name" value="C-terminal domain of ProRS"/>
    <property type="match status" value="1"/>
</dbReference>
<evidence type="ECO:0000313" key="5">
    <source>
        <dbReference type="Proteomes" id="UP001178507"/>
    </source>
</evidence>
<dbReference type="GO" id="GO:0005737">
    <property type="term" value="C:cytoplasm"/>
    <property type="evidence" value="ECO:0007669"/>
    <property type="project" value="InterPro"/>
</dbReference>
<dbReference type="Pfam" id="PF03129">
    <property type="entry name" value="HGTP_anticodon"/>
    <property type="match status" value="1"/>
</dbReference>
<evidence type="ECO:0000259" key="3">
    <source>
        <dbReference type="SMART" id="SM00946"/>
    </source>
</evidence>
<feature type="domain" description="Proline-tRNA ligase class II C-terminal" evidence="3">
    <location>
        <begin position="108"/>
        <end position="176"/>
    </location>
</feature>
<protein>
    <recommendedName>
        <fullName evidence="1">proline--tRNA ligase</fullName>
        <ecNumber evidence="1">6.1.1.15</ecNumber>
    </recommendedName>
</protein>
<dbReference type="Gene3D" id="3.40.50.800">
    <property type="entry name" value="Anticodon-binding domain"/>
    <property type="match status" value="1"/>
</dbReference>
<comment type="caution">
    <text evidence="4">The sequence shown here is derived from an EMBL/GenBank/DDBJ whole genome shotgun (WGS) entry which is preliminary data.</text>
</comment>
<sequence>VEGRCQELAAELRRHGVRVEVDARHNYTPGWKFHWWELKGVPLRLEVGPRDMARKTCRAVRRLDGASKDLDQSQLPGAVQRELDDIHSAMLAKATGERDGGIARASSWSEVLPLLAQKKLILAPWSEAPESEKLIRSQTREAADDAALTGAMKSLCIPLSQPPLGEAKCFFTGEPAK</sequence>
<dbReference type="PANTHER" id="PTHR43382:SF2">
    <property type="entry name" value="BIFUNCTIONAL GLUTAMATE_PROLINE--TRNA LIGASE"/>
    <property type="match status" value="1"/>
</dbReference>
<feature type="non-terminal residue" evidence="4">
    <location>
        <position position="1"/>
    </location>
</feature>
<dbReference type="InterPro" id="IPR017449">
    <property type="entry name" value="Pro-tRNA_synth_II"/>
</dbReference>
<keyword evidence="2" id="KW-0648">Protein biosynthesis</keyword>
<proteinExistence type="predicted"/>
<dbReference type="SMART" id="SM00946">
    <property type="entry name" value="ProRS-C_1"/>
    <property type="match status" value="1"/>
</dbReference>
<dbReference type="PANTHER" id="PTHR43382">
    <property type="entry name" value="PROLYL-TRNA SYNTHETASE"/>
    <property type="match status" value="1"/>
</dbReference>
<dbReference type="InterPro" id="IPR004499">
    <property type="entry name" value="Pro-tRNA-ligase_IIa_arc-type"/>
</dbReference>
<gene>
    <name evidence="4" type="ORF">EVOR1521_LOCUS9648</name>
</gene>
<dbReference type="EC" id="6.1.1.15" evidence="1"/>
<accession>A0AA36MXD6</accession>
<dbReference type="Proteomes" id="UP001178507">
    <property type="component" value="Unassembled WGS sequence"/>
</dbReference>
<dbReference type="GO" id="GO:0006433">
    <property type="term" value="P:prolyl-tRNA aminoacylation"/>
    <property type="evidence" value="ECO:0007669"/>
    <property type="project" value="InterPro"/>
</dbReference>
<evidence type="ECO:0000313" key="4">
    <source>
        <dbReference type="EMBL" id="CAJ1382233.1"/>
    </source>
</evidence>
<dbReference type="Gene3D" id="3.30.110.30">
    <property type="entry name" value="C-terminal domain of ProRS"/>
    <property type="match status" value="1"/>
</dbReference>
<keyword evidence="5" id="KW-1185">Reference proteome</keyword>
<name>A0AA36MXD6_9DINO</name>
<dbReference type="InterPro" id="IPR036621">
    <property type="entry name" value="Anticodon-bd_dom_sf"/>
</dbReference>
<dbReference type="EMBL" id="CAUJNA010000884">
    <property type="protein sequence ID" value="CAJ1382233.1"/>
    <property type="molecule type" value="Genomic_DNA"/>
</dbReference>
<reference evidence="4" key="1">
    <citation type="submission" date="2023-08" db="EMBL/GenBank/DDBJ databases">
        <authorList>
            <person name="Chen Y."/>
            <person name="Shah S."/>
            <person name="Dougan E. K."/>
            <person name="Thang M."/>
            <person name="Chan C."/>
        </authorList>
    </citation>
    <scope>NUCLEOTIDE SEQUENCE</scope>
</reference>
<dbReference type="GO" id="GO:0004827">
    <property type="term" value="F:proline-tRNA ligase activity"/>
    <property type="evidence" value="ECO:0007669"/>
    <property type="project" value="UniProtKB-EC"/>
</dbReference>
<dbReference type="InterPro" id="IPR004154">
    <property type="entry name" value="Anticodon-bd"/>
</dbReference>
<feature type="non-terminal residue" evidence="4">
    <location>
        <position position="177"/>
    </location>
</feature>
<dbReference type="GO" id="GO:0017101">
    <property type="term" value="C:aminoacyl-tRNA synthetase multienzyme complex"/>
    <property type="evidence" value="ECO:0007669"/>
    <property type="project" value="TreeGrafter"/>
</dbReference>
<dbReference type="AlphaFoldDB" id="A0AA36MXD6"/>
<evidence type="ECO:0000256" key="2">
    <source>
        <dbReference type="ARBA" id="ARBA00022917"/>
    </source>
</evidence>
<dbReference type="SUPFAM" id="SSF52954">
    <property type="entry name" value="Class II aaRS ABD-related"/>
    <property type="match status" value="1"/>
</dbReference>
<dbReference type="Pfam" id="PF09180">
    <property type="entry name" value="ProRS-C_1"/>
    <property type="match status" value="1"/>
</dbReference>